<dbReference type="Proteomes" id="UP000663834">
    <property type="component" value="Unassembled WGS sequence"/>
</dbReference>
<evidence type="ECO:0000313" key="2">
    <source>
        <dbReference type="EMBL" id="CAF1304782.1"/>
    </source>
</evidence>
<proteinExistence type="predicted"/>
<gene>
    <name evidence="3" type="ORF">CJN711_LOCUS36471</name>
    <name evidence="2" type="ORF">KQP761_LOCUS4948</name>
</gene>
<reference evidence="3" key="1">
    <citation type="submission" date="2021-02" db="EMBL/GenBank/DDBJ databases">
        <authorList>
            <person name="Nowell W R."/>
        </authorList>
    </citation>
    <scope>NUCLEOTIDE SEQUENCE</scope>
</reference>
<dbReference type="AlphaFoldDB" id="A0A816BLJ2"/>
<evidence type="ECO:0000313" key="4">
    <source>
        <dbReference type="Proteomes" id="UP000663855"/>
    </source>
</evidence>
<organism evidence="3 4">
    <name type="scientific">Rotaria magnacalcarata</name>
    <dbReference type="NCBI Taxonomy" id="392030"/>
    <lineage>
        <taxon>Eukaryota</taxon>
        <taxon>Metazoa</taxon>
        <taxon>Spiralia</taxon>
        <taxon>Gnathifera</taxon>
        <taxon>Rotifera</taxon>
        <taxon>Eurotatoria</taxon>
        <taxon>Bdelloidea</taxon>
        <taxon>Philodinida</taxon>
        <taxon>Philodinidae</taxon>
        <taxon>Rotaria</taxon>
    </lineage>
</organism>
<feature type="region of interest" description="Disordered" evidence="1">
    <location>
        <begin position="257"/>
        <end position="281"/>
    </location>
</feature>
<sequence>MNYNNWDQCTDVRYRLSSRISNPSTLVDNCGTMIPLCIEKSFYQCKNNVGQEYCVEDCCNFSDPINLQNSLFKNMNINNSINSCDTKIIDVPCLKPMGSYRSLFASSKISDTQYEYINSIVMNVLRQLVNHISLDSLHELSCCLPQNVERILCYTDIESNRLVRILVTDALRCYSTNTGRLTDWYAFVDSITVKSKEEINADNVEPPLVKEKKLPESNSFKTARKLSKLPFVNRNSSIEYQSKTQPTETVVDNIRKKSTNQPQSLDRISNNSSNQSSSKNCIQSVDHKYKHRKVYNHHYTSAICDRSSSSSSHTFVPIKESIEQNITLKSTNTEQFKLPNHVNNEQIRLLNLMTNFHENAQYSHSIETLSTKRTLHDVKILSANNDQLLSLNDHQVHLSTDPVPLKKKNIRINHYPNMLADF</sequence>
<dbReference type="Proteomes" id="UP000663855">
    <property type="component" value="Unassembled WGS sequence"/>
</dbReference>
<evidence type="ECO:0000313" key="3">
    <source>
        <dbReference type="EMBL" id="CAF1610711.1"/>
    </source>
</evidence>
<dbReference type="EMBL" id="CAJNOV010017656">
    <property type="protein sequence ID" value="CAF1610711.1"/>
    <property type="molecule type" value="Genomic_DNA"/>
</dbReference>
<protein>
    <submittedName>
        <fullName evidence="3">Uncharacterized protein</fullName>
    </submittedName>
</protein>
<comment type="caution">
    <text evidence="3">The sequence shown here is derived from an EMBL/GenBank/DDBJ whole genome shotgun (WGS) entry which is preliminary data.</text>
</comment>
<dbReference type="OrthoDB" id="10046230at2759"/>
<evidence type="ECO:0000256" key="1">
    <source>
        <dbReference type="SAM" id="MobiDB-lite"/>
    </source>
</evidence>
<accession>A0A816BLJ2</accession>
<feature type="compositionally biased region" description="Low complexity" evidence="1">
    <location>
        <begin position="268"/>
        <end position="281"/>
    </location>
</feature>
<dbReference type="EMBL" id="CAJNOW010001104">
    <property type="protein sequence ID" value="CAF1304782.1"/>
    <property type="molecule type" value="Genomic_DNA"/>
</dbReference>
<name>A0A816BLJ2_9BILA</name>